<gene>
    <name evidence="3" type="ORF">GQ607_005324</name>
</gene>
<feature type="signal peptide" evidence="1">
    <location>
        <begin position="1"/>
        <end position="19"/>
    </location>
</feature>
<dbReference type="Proteomes" id="UP000434172">
    <property type="component" value="Unassembled WGS sequence"/>
</dbReference>
<keyword evidence="1" id="KW-0732">Signal</keyword>
<evidence type="ECO:0000313" key="3">
    <source>
        <dbReference type="EMBL" id="KAF0327463.1"/>
    </source>
</evidence>
<feature type="domain" description="Zinc finger LSD1-type" evidence="2">
    <location>
        <begin position="17"/>
        <end position="31"/>
    </location>
</feature>
<proteinExistence type="predicted"/>
<reference evidence="3 4" key="1">
    <citation type="submission" date="2019-12" db="EMBL/GenBank/DDBJ databases">
        <title>A genome sequence resource for the geographically widespread anthracnose pathogen Colletotrichum asianum.</title>
        <authorList>
            <person name="Meng Y."/>
        </authorList>
    </citation>
    <scope>NUCLEOTIDE SEQUENCE [LARGE SCALE GENOMIC DNA]</scope>
    <source>
        <strain evidence="3 4">ICMP 18580</strain>
    </source>
</reference>
<dbReference type="AlphaFoldDB" id="A0A8H3WG86"/>
<evidence type="ECO:0000259" key="2">
    <source>
        <dbReference type="Pfam" id="PF06943"/>
    </source>
</evidence>
<name>A0A8H3WG86_9PEZI</name>
<protein>
    <recommendedName>
        <fullName evidence="2">Zinc finger LSD1-type domain-containing protein</fullName>
    </recommendedName>
</protein>
<accession>A0A8H3WG86</accession>
<comment type="caution">
    <text evidence="3">The sequence shown here is derived from an EMBL/GenBank/DDBJ whole genome shotgun (WGS) entry which is preliminary data.</text>
</comment>
<evidence type="ECO:0000313" key="4">
    <source>
        <dbReference type="Proteomes" id="UP000434172"/>
    </source>
</evidence>
<sequence>MREGNITLILAMLTHFVLRYRRGASHVQCPCQISAIVGHLLQATTMELQSRQHHHTDSLGKTVRHEECSAFAVNYVRWTGIMYTTSIAPNA</sequence>
<organism evidence="3 4">
    <name type="scientific">Colletotrichum asianum</name>
    <dbReference type="NCBI Taxonomy" id="702518"/>
    <lineage>
        <taxon>Eukaryota</taxon>
        <taxon>Fungi</taxon>
        <taxon>Dikarya</taxon>
        <taxon>Ascomycota</taxon>
        <taxon>Pezizomycotina</taxon>
        <taxon>Sordariomycetes</taxon>
        <taxon>Hypocreomycetidae</taxon>
        <taxon>Glomerellales</taxon>
        <taxon>Glomerellaceae</taxon>
        <taxon>Colletotrichum</taxon>
        <taxon>Colletotrichum gloeosporioides species complex</taxon>
    </lineage>
</organism>
<keyword evidence="4" id="KW-1185">Reference proteome</keyword>
<feature type="chain" id="PRO_5034948091" description="Zinc finger LSD1-type domain-containing protein" evidence="1">
    <location>
        <begin position="20"/>
        <end position="91"/>
    </location>
</feature>
<dbReference type="Pfam" id="PF06943">
    <property type="entry name" value="zf-LSD1"/>
    <property type="match status" value="1"/>
</dbReference>
<dbReference type="EMBL" id="WOWK01000023">
    <property type="protein sequence ID" value="KAF0327463.1"/>
    <property type="molecule type" value="Genomic_DNA"/>
</dbReference>
<evidence type="ECO:0000256" key="1">
    <source>
        <dbReference type="SAM" id="SignalP"/>
    </source>
</evidence>
<dbReference type="InterPro" id="IPR005735">
    <property type="entry name" value="Znf_LSD1"/>
</dbReference>